<evidence type="ECO:0000313" key="9">
    <source>
        <dbReference type="Proteomes" id="UP001445076"/>
    </source>
</evidence>
<evidence type="ECO:0000256" key="6">
    <source>
        <dbReference type="ARBA" id="ARBA00023136"/>
    </source>
</evidence>
<reference evidence="8 9" key="1">
    <citation type="journal article" date="2024" name="BMC Genomics">
        <title>Genome assembly of redclaw crayfish (Cherax quadricarinatus) provides insights into its immune adaptation and hypoxia tolerance.</title>
        <authorList>
            <person name="Liu Z."/>
            <person name="Zheng J."/>
            <person name="Li H."/>
            <person name="Fang K."/>
            <person name="Wang S."/>
            <person name="He J."/>
            <person name="Zhou D."/>
            <person name="Weng S."/>
            <person name="Chi M."/>
            <person name="Gu Z."/>
            <person name="He J."/>
            <person name="Li F."/>
            <person name="Wang M."/>
        </authorList>
    </citation>
    <scope>NUCLEOTIDE SEQUENCE [LARGE SCALE GENOMIC DNA]</scope>
    <source>
        <strain evidence="8">ZL_2023a</strain>
    </source>
</reference>
<protein>
    <recommendedName>
        <fullName evidence="10">Ninjurin-2</fullName>
    </recommendedName>
</protein>
<dbReference type="Proteomes" id="UP001445076">
    <property type="component" value="Unassembled WGS sequence"/>
</dbReference>
<keyword evidence="9" id="KW-1185">Reference proteome</keyword>
<comment type="caution">
    <text evidence="8">The sequence shown here is derived from an EMBL/GenBank/DDBJ whole genome shotgun (WGS) entry which is preliminary data.</text>
</comment>
<dbReference type="PANTHER" id="PTHR12316">
    <property type="entry name" value="NINJURIN-RELATED"/>
    <property type="match status" value="1"/>
</dbReference>
<evidence type="ECO:0008006" key="10">
    <source>
        <dbReference type="Google" id="ProtNLM"/>
    </source>
</evidence>
<name>A0AAW0X985_CHEQU</name>
<evidence type="ECO:0000256" key="7">
    <source>
        <dbReference type="SAM" id="Phobius"/>
    </source>
</evidence>
<evidence type="ECO:0000256" key="1">
    <source>
        <dbReference type="ARBA" id="ARBA00004141"/>
    </source>
</evidence>
<dbReference type="AlphaFoldDB" id="A0AAW0X985"/>
<gene>
    <name evidence="8" type="ORF">OTU49_004880</name>
</gene>
<evidence type="ECO:0000313" key="8">
    <source>
        <dbReference type="EMBL" id="KAK8736225.1"/>
    </source>
</evidence>
<proteinExistence type="inferred from homology"/>
<dbReference type="EMBL" id="JARKIK010000044">
    <property type="protein sequence ID" value="KAK8736225.1"/>
    <property type="molecule type" value="Genomic_DNA"/>
</dbReference>
<feature type="transmembrane region" description="Helical" evidence="7">
    <location>
        <begin position="74"/>
        <end position="99"/>
    </location>
</feature>
<evidence type="ECO:0000256" key="3">
    <source>
        <dbReference type="ARBA" id="ARBA00022692"/>
    </source>
</evidence>
<evidence type="ECO:0000256" key="4">
    <source>
        <dbReference type="ARBA" id="ARBA00022889"/>
    </source>
</evidence>
<accession>A0AAW0X985</accession>
<organism evidence="8 9">
    <name type="scientific">Cherax quadricarinatus</name>
    <name type="common">Australian red claw crayfish</name>
    <dbReference type="NCBI Taxonomy" id="27406"/>
    <lineage>
        <taxon>Eukaryota</taxon>
        <taxon>Metazoa</taxon>
        <taxon>Ecdysozoa</taxon>
        <taxon>Arthropoda</taxon>
        <taxon>Crustacea</taxon>
        <taxon>Multicrustacea</taxon>
        <taxon>Malacostraca</taxon>
        <taxon>Eumalacostraca</taxon>
        <taxon>Eucarida</taxon>
        <taxon>Decapoda</taxon>
        <taxon>Pleocyemata</taxon>
        <taxon>Astacidea</taxon>
        <taxon>Parastacoidea</taxon>
        <taxon>Parastacidae</taxon>
        <taxon>Cherax</taxon>
    </lineage>
</organism>
<keyword evidence="5 7" id="KW-1133">Transmembrane helix</keyword>
<dbReference type="PANTHER" id="PTHR12316:SF17">
    <property type="entry name" value="NINJURIN C, ISOFORM D"/>
    <property type="match status" value="1"/>
</dbReference>
<keyword evidence="3 7" id="KW-0812">Transmembrane</keyword>
<evidence type="ECO:0000256" key="5">
    <source>
        <dbReference type="ARBA" id="ARBA00022989"/>
    </source>
</evidence>
<dbReference type="Pfam" id="PF04923">
    <property type="entry name" value="Ninjurin"/>
    <property type="match status" value="1"/>
</dbReference>
<dbReference type="GO" id="GO:0042246">
    <property type="term" value="P:tissue regeneration"/>
    <property type="evidence" value="ECO:0007669"/>
    <property type="project" value="InterPro"/>
</dbReference>
<comment type="subcellular location">
    <subcellularLocation>
        <location evidence="1">Membrane</location>
        <topology evidence="1">Multi-pass membrane protein</topology>
    </subcellularLocation>
</comment>
<evidence type="ECO:0000256" key="2">
    <source>
        <dbReference type="ARBA" id="ARBA00008141"/>
    </source>
</evidence>
<keyword evidence="4" id="KW-0130">Cell adhesion</keyword>
<comment type="similarity">
    <text evidence="2">Belongs to the ninjurin family.</text>
</comment>
<dbReference type="GO" id="GO:0016020">
    <property type="term" value="C:membrane"/>
    <property type="evidence" value="ECO:0007669"/>
    <property type="project" value="UniProtKB-SubCell"/>
</dbReference>
<sequence length="151" mass="16455">MSDRLFSPTYKVAGVQYNMSVEPQVMTVGGGKTLDPNRYATKKTVAQGMLDVALLTANASQLKYVLEVGEQHPYYAVMLGLIITSLVLQVLVGVLFMIIGGMDINDPEQQTAANILNNIILIFVFIISVDNVIISSFGIDSVNIKKESKTL</sequence>
<keyword evidence="6 7" id="KW-0472">Membrane</keyword>
<feature type="transmembrane region" description="Helical" evidence="7">
    <location>
        <begin position="119"/>
        <end position="139"/>
    </location>
</feature>
<dbReference type="InterPro" id="IPR007007">
    <property type="entry name" value="Ninjurin"/>
</dbReference>
<dbReference type="GO" id="GO:0007155">
    <property type="term" value="P:cell adhesion"/>
    <property type="evidence" value="ECO:0007669"/>
    <property type="project" value="UniProtKB-KW"/>
</dbReference>